<comment type="caution">
    <text evidence="1">The sequence shown here is derived from an EMBL/GenBank/DDBJ whole genome shotgun (WGS) entry which is preliminary data.</text>
</comment>
<proteinExistence type="predicted"/>
<reference evidence="1" key="1">
    <citation type="submission" date="2023-03" db="EMBL/GenBank/DDBJ databases">
        <title>Massive genome expansion in bonnet fungi (Mycena s.s.) driven by repeated elements and novel gene families across ecological guilds.</title>
        <authorList>
            <consortium name="Lawrence Berkeley National Laboratory"/>
            <person name="Harder C.B."/>
            <person name="Miyauchi S."/>
            <person name="Viragh M."/>
            <person name="Kuo A."/>
            <person name="Thoen E."/>
            <person name="Andreopoulos B."/>
            <person name="Lu D."/>
            <person name="Skrede I."/>
            <person name="Drula E."/>
            <person name="Henrissat B."/>
            <person name="Morin E."/>
            <person name="Kohler A."/>
            <person name="Barry K."/>
            <person name="LaButti K."/>
            <person name="Morin E."/>
            <person name="Salamov A."/>
            <person name="Lipzen A."/>
            <person name="Mereny Z."/>
            <person name="Hegedus B."/>
            <person name="Baldrian P."/>
            <person name="Stursova M."/>
            <person name="Weitz H."/>
            <person name="Taylor A."/>
            <person name="Grigoriev I.V."/>
            <person name="Nagy L.G."/>
            <person name="Martin F."/>
            <person name="Kauserud H."/>
        </authorList>
    </citation>
    <scope>NUCLEOTIDE SEQUENCE</scope>
    <source>
        <strain evidence="1">9284</strain>
    </source>
</reference>
<sequence>MDATAASPSPTSRVEDLWFSDGTLVIQAETKLFRVAGGILAARSSVFKDMLSIPQPSDQAAIDGCPSVFLHDSAQDVEYFLKAIFDSSFFERPPVKTTFPIVAGVLRLSTKYDIGFLRHRALLHLASASPLSLEEFDKVLSTSTFGNGDTFPRLIMADNLGPEWSKAYPLYVVSCAQIETVLSGVQLVPGHPKVLLSPSLQRTCIIARTELLAAQVYHTLSFLYMIPVPECTLQAQCRSTRDLLRGSFISKKPIHPLMRLNSTESWDKLNLCAACLKAATAELVAGRRRVWETLPEILGLPSWEQLKVARETDLSGFE</sequence>
<dbReference type="EMBL" id="JARKIF010000035">
    <property type="protein sequence ID" value="KAJ7610474.1"/>
    <property type="molecule type" value="Genomic_DNA"/>
</dbReference>
<gene>
    <name evidence="1" type="ORF">FB45DRAFT_844591</name>
</gene>
<accession>A0AAD7B5G1</accession>
<organism evidence="1 2">
    <name type="scientific">Roridomyces roridus</name>
    <dbReference type="NCBI Taxonomy" id="1738132"/>
    <lineage>
        <taxon>Eukaryota</taxon>
        <taxon>Fungi</taxon>
        <taxon>Dikarya</taxon>
        <taxon>Basidiomycota</taxon>
        <taxon>Agaricomycotina</taxon>
        <taxon>Agaricomycetes</taxon>
        <taxon>Agaricomycetidae</taxon>
        <taxon>Agaricales</taxon>
        <taxon>Marasmiineae</taxon>
        <taxon>Mycenaceae</taxon>
        <taxon>Roridomyces</taxon>
    </lineage>
</organism>
<evidence type="ECO:0000313" key="1">
    <source>
        <dbReference type="EMBL" id="KAJ7610474.1"/>
    </source>
</evidence>
<dbReference type="Gene3D" id="3.30.710.10">
    <property type="entry name" value="Potassium Channel Kv1.1, Chain A"/>
    <property type="match status" value="1"/>
</dbReference>
<dbReference type="AlphaFoldDB" id="A0AAD7B5G1"/>
<name>A0AAD7B5G1_9AGAR</name>
<evidence type="ECO:0008006" key="3">
    <source>
        <dbReference type="Google" id="ProtNLM"/>
    </source>
</evidence>
<protein>
    <recommendedName>
        <fullName evidence="3">BTB domain-containing protein</fullName>
    </recommendedName>
</protein>
<dbReference type="InterPro" id="IPR011333">
    <property type="entry name" value="SKP1/BTB/POZ_sf"/>
</dbReference>
<keyword evidence="2" id="KW-1185">Reference proteome</keyword>
<dbReference type="Proteomes" id="UP001221142">
    <property type="component" value="Unassembled WGS sequence"/>
</dbReference>
<evidence type="ECO:0000313" key="2">
    <source>
        <dbReference type="Proteomes" id="UP001221142"/>
    </source>
</evidence>